<reference evidence="7" key="1">
    <citation type="submission" date="2021-06" db="EMBL/GenBank/DDBJ databases">
        <authorList>
            <person name="Hodson N. C."/>
            <person name="Mongue J. A."/>
            <person name="Jaron S. K."/>
        </authorList>
    </citation>
    <scope>NUCLEOTIDE SEQUENCE</scope>
</reference>
<dbReference type="PANTHER" id="PTHR19444:SF13">
    <property type="entry name" value="PROTEIN UNC-93 HOMOLOG A"/>
    <property type="match status" value="1"/>
</dbReference>
<dbReference type="InterPro" id="IPR051951">
    <property type="entry name" value="UNC-93_regulatory"/>
</dbReference>
<dbReference type="EMBL" id="CAJVCH010571771">
    <property type="protein sequence ID" value="CAG7838482.1"/>
    <property type="molecule type" value="Genomic_DNA"/>
</dbReference>
<feature type="transmembrane region" description="Helical" evidence="6">
    <location>
        <begin position="116"/>
        <end position="136"/>
    </location>
</feature>
<protein>
    <submittedName>
        <fullName evidence="7">Uncharacterized protein</fullName>
    </submittedName>
</protein>
<dbReference type="PANTHER" id="PTHR19444">
    <property type="entry name" value="UNC-93 RELATED"/>
    <property type="match status" value="1"/>
</dbReference>
<keyword evidence="8" id="KW-1185">Reference proteome</keyword>
<comment type="subcellular location">
    <subcellularLocation>
        <location evidence="1">Membrane</location>
        <topology evidence="1">Multi-pass membrane protein</topology>
    </subcellularLocation>
</comment>
<gene>
    <name evidence="7" type="ORF">AFUS01_LOCUS47451</name>
</gene>
<accession>A0A8J2Q2Q5</accession>
<feature type="transmembrane region" description="Helical" evidence="6">
    <location>
        <begin position="27"/>
        <end position="47"/>
    </location>
</feature>
<dbReference type="Pfam" id="PF05978">
    <property type="entry name" value="UNC-93"/>
    <property type="match status" value="1"/>
</dbReference>
<sequence>MICYGVADAISSISFGPIIKSFGRMPVFILGAVINLAVIITMFLWLPSSDEMWILYFLAALWGIADGIWQCEINAFYGILFPNNEEAAFSNYRLWESLGFVIAYVNTNFLCIDAKLYLLLAIIILGMLGYFVIEYLESKKNRTSKD</sequence>
<evidence type="ECO:0000256" key="4">
    <source>
        <dbReference type="ARBA" id="ARBA00022989"/>
    </source>
</evidence>
<comment type="similarity">
    <text evidence="2">Belongs to the unc-93 family.</text>
</comment>
<evidence type="ECO:0000313" key="7">
    <source>
        <dbReference type="EMBL" id="CAG7838482.1"/>
    </source>
</evidence>
<keyword evidence="3 6" id="KW-0812">Transmembrane</keyword>
<evidence type="ECO:0000256" key="2">
    <source>
        <dbReference type="ARBA" id="ARBA00009172"/>
    </source>
</evidence>
<dbReference type="GO" id="GO:0016020">
    <property type="term" value="C:membrane"/>
    <property type="evidence" value="ECO:0007669"/>
    <property type="project" value="UniProtKB-SubCell"/>
</dbReference>
<evidence type="ECO:0000256" key="3">
    <source>
        <dbReference type="ARBA" id="ARBA00022692"/>
    </source>
</evidence>
<dbReference type="OrthoDB" id="78663at2759"/>
<evidence type="ECO:0000256" key="1">
    <source>
        <dbReference type="ARBA" id="ARBA00004141"/>
    </source>
</evidence>
<evidence type="ECO:0000256" key="5">
    <source>
        <dbReference type="ARBA" id="ARBA00023136"/>
    </source>
</evidence>
<evidence type="ECO:0000256" key="6">
    <source>
        <dbReference type="SAM" id="Phobius"/>
    </source>
</evidence>
<dbReference type="InterPro" id="IPR010291">
    <property type="entry name" value="Ion_channel_UNC-93"/>
</dbReference>
<name>A0A8J2Q2Q5_9HEXA</name>
<comment type="caution">
    <text evidence="7">The sequence shown here is derived from an EMBL/GenBank/DDBJ whole genome shotgun (WGS) entry which is preliminary data.</text>
</comment>
<feature type="transmembrane region" description="Helical" evidence="6">
    <location>
        <begin position="53"/>
        <end position="80"/>
    </location>
</feature>
<keyword evidence="5 6" id="KW-0472">Membrane</keyword>
<organism evidence="7 8">
    <name type="scientific">Allacma fusca</name>
    <dbReference type="NCBI Taxonomy" id="39272"/>
    <lineage>
        <taxon>Eukaryota</taxon>
        <taxon>Metazoa</taxon>
        <taxon>Ecdysozoa</taxon>
        <taxon>Arthropoda</taxon>
        <taxon>Hexapoda</taxon>
        <taxon>Collembola</taxon>
        <taxon>Symphypleona</taxon>
        <taxon>Sminthuridae</taxon>
        <taxon>Allacma</taxon>
    </lineage>
</organism>
<proteinExistence type="inferred from homology"/>
<dbReference type="Proteomes" id="UP000708208">
    <property type="component" value="Unassembled WGS sequence"/>
</dbReference>
<dbReference type="AlphaFoldDB" id="A0A8J2Q2Q5"/>
<evidence type="ECO:0000313" key="8">
    <source>
        <dbReference type="Proteomes" id="UP000708208"/>
    </source>
</evidence>
<keyword evidence="4 6" id="KW-1133">Transmembrane helix</keyword>